<evidence type="ECO:0000313" key="1">
    <source>
        <dbReference type="EMBL" id="EMI16628.1"/>
    </source>
</evidence>
<organism evidence="1 2">
    <name type="scientific">Rhodopirellula maiorica SM1</name>
    <dbReference type="NCBI Taxonomy" id="1265738"/>
    <lineage>
        <taxon>Bacteria</taxon>
        <taxon>Pseudomonadati</taxon>
        <taxon>Planctomycetota</taxon>
        <taxon>Planctomycetia</taxon>
        <taxon>Pirellulales</taxon>
        <taxon>Pirellulaceae</taxon>
        <taxon>Novipirellula</taxon>
    </lineage>
</organism>
<sequence length="87" mass="9637">MGAPDSKLKKPPIRLPVGPKISQHTELVLMTPQDCRTIQAIQKWKSGESAPMQIGDLPHPHFLEKINVHENDLTGTPVNNHQMLQGA</sequence>
<reference evidence="1 2" key="1">
    <citation type="journal article" date="2013" name="Mar. Genomics">
        <title>Expression of sulfatases in Rhodopirellula baltica and the diversity of sulfatases in the genus Rhodopirellula.</title>
        <authorList>
            <person name="Wegner C.E."/>
            <person name="Richter-Heitmann T."/>
            <person name="Klindworth A."/>
            <person name="Klockow C."/>
            <person name="Richter M."/>
            <person name="Achstetter T."/>
            <person name="Glockner F.O."/>
            <person name="Harder J."/>
        </authorList>
    </citation>
    <scope>NUCLEOTIDE SEQUENCE [LARGE SCALE GENOMIC DNA]</scope>
    <source>
        <strain evidence="1 2">SM1</strain>
    </source>
</reference>
<proteinExistence type="predicted"/>
<accession>M5RAW0</accession>
<dbReference type="AlphaFoldDB" id="M5RAW0"/>
<name>M5RAW0_9BACT</name>
<evidence type="ECO:0000313" key="2">
    <source>
        <dbReference type="Proteomes" id="UP000011991"/>
    </source>
</evidence>
<keyword evidence="2" id="KW-1185">Reference proteome</keyword>
<dbReference type="PATRIC" id="fig|1265738.3.peg.6428"/>
<dbReference type="Proteomes" id="UP000011991">
    <property type="component" value="Unassembled WGS sequence"/>
</dbReference>
<dbReference type="EMBL" id="ANOG01000931">
    <property type="protein sequence ID" value="EMI16628.1"/>
    <property type="molecule type" value="Genomic_DNA"/>
</dbReference>
<protein>
    <submittedName>
        <fullName evidence="1">Uncharacterized protein</fullName>
    </submittedName>
</protein>
<comment type="caution">
    <text evidence="1">The sequence shown here is derived from an EMBL/GenBank/DDBJ whole genome shotgun (WGS) entry which is preliminary data.</text>
</comment>
<gene>
    <name evidence="1" type="ORF">RMSM_06443</name>
</gene>